<evidence type="ECO:0000313" key="2">
    <source>
        <dbReference type="EMBL" id="PRX57938.1"/>
    </source>
</evidence>
<keyword evidence="3" id="KW-1185">Reference proteome</keyword>
<dbReference type="EMBL" id="PVYX01000001">
    <property type="protein sequence ID" value="PRX57938.1"/>
    <property type="molecule type" value="Genomic_DNA"/>
</dbReference>
<evidence type="ECO:0000256" key="1">
    <source>
        <dbReference type="SAM" id="SignalP"/>
    </source>
</evidence>
<gene>
    <name evidence="2" type="ORF">CLV81_1952</name>
</gene>
<reference evidence="2 3" key="1">
    <citation type="submission" date="2018-03" db="EMBL/GenBank/DDBJ databases">
        <title>Genomic Encyclopedia of Archaeal and Bacterial Type Strains, Phase II (KMG-II): from individual species to whole genera.</title>
        <authorList>
            <person name="Goeker M."/>
        </authorList>
    </citation>
    <scope>NUCLEOTIDE SEQUENCE [LARGE SCALE GENOMIC DNA]</scope>
    <source>
        <strain evidence="2 3">DSM 25027</strain>
    </source>
</reference>
<organism evidence="2 3">
    <name type="scientific">Flagellimonas meridianipacifica</name>
    <dbReference type="NCBI Taxonomy" id="1080225"/>
    <lineage>
        <taxon>Bacteria</taxon>
        <taxon>Pseudomonadati</taxon>
        <taxon>Bacteroidota</taxon>
        <taxon>Flavobacteriia</taxon>
        <taxon>Flavobacteriales</taxon>
        <taxon>Flavobacteriaceae</taxon>
        <taxon>Flagellimonas</taxon>
    </lineage>
</organism>
<dbReference type="RefSeq" id="WP_106144794.1">
    <property type="nucleotide sequence ID" value="NZ_PVYX01000001.1"/>
</dbReference>
<dbReference type="PROSITE" id="PS51257">
    <property type="entry name" value="PROKAR_LIPOPROTEIN"/>
    <property type="match status" value="1"/>
</dbReference>
<sequence>MKKSLNPMNFMKIAPFALVLSFFVLASCTNEEEDPIVEASNDELITVAELQVSDETEMISEEVSTIAEDVYAADEISLTAKSDYASDYLPDCVTITTVVTDTTREKTIDFGEGCELPNGNMLSGIINLSYAKDMEAASKSIALTLENFTFNGVAVEGSADILRVRSNENGNPQGTVNASFEATWPNGDTASFTGTRTREWIEGFGTGFWGDNVFLITGKRTYIGRLGNVYMKEVIVPLRRELACRFIVSGILEISRNDNTASLDFGDGNCDAKGTLTQPDGTETEVFLRRFLK</sequence>
<proteinExistence type="predicted"/>
<dbReference type="OrthoDB" id="1114031at2"/>
<evidence type="ECO:0000313" key="3">
    <source>
        <dbReference type="Proteomes" id="UP000237640"/>
    </source>
</evidence>
<evidence type="ECO:0008006" key="4">
    <source>
        <dbReference type="Google" id="ProtNLM"/>
    </source>
</evidence>
<comment type="caution">
    <text evidence="2">The sequence shown here is derived from an EMBL/GenBank/DDBJ whole genome shotgun (WGS) entry which is preliminary data.</text>
</comment>
<accession>A0A2T0MK15</accession>
<feature type="chain" id="PRO_5015665408" description="Lipoprotein" evidence="1">
    <location>
        <begin position="27"/>
        <end position="293"/>
    </location>
</feature>
<dbReference type="AlphaFoldDB" id="A0A2T0MK15"/>
<name>A0A2T0MK15_9FLAO</name>
<protein>
    <recommendedName>
        <fullName evidence="4">Lipoprotein</fullName>
    </recommendedName>
</protein>
<keyword evidence="1" id="KW-0732">Signal</keyword>
<dbReference type="Proteomes" id="UP000237640">
    <property type="component" value="Unassembled WGS sequence"/>
</dbReference>
<feature type="signal peptide" evidence="1">
    <location>
        <begin position="1"/>
        <end position="26"/>
    </location>
</feature>